<evidence type="ECO:0000313" key="3">
    <source>
        <dbReference type="Proteomes" id="UP000799778"/>
    </source>
</evidence>
<gene>
    <name evidence="2" type="ORF">BU24DRAFT_425251</name>
</gene>
<dbReference type="OrthoDB" id="10059875at2759"/>
<dbReference type="AlphaFoldDB" id="A0A6A5XIG4"/>
<dbReference type="EMBL" id="ML978072">
    <property type="protein sequence ID" value="KAF2012617.1"/>
    <property type="molecule type" value="Genomic_DNA"/>
</dbReference>
<protein>
    <recommendedName>
        <fullName evidence="1">Saccharopine dehydrogenase-like C-terminal domain-containing protein</fullName>
    </recommendedName>
</protein>
<reference evidence="2" key="1">
    <citation type="journal article" date="2020" name="Stud. Mycol.">
        <title>101 Dothideomycetes genomes: a test case for predicting lifestyles and emergence of pathogens.</title>
        <authorList>
            <person name="Haridas S."/>
            <person name="Albert R."/>
            <person name="Binder M."/>
            <person name="Bloem J."/>
            <person name="Labutti K."/>
            <person name="Salamov A."/>
            <person name="Andreopoulos B."/>
            <person name="Baker S."/>
            <person name="Barry K."/>
            <person name="Bills G."/>
            <person name="Bluhm B."/>
            <person name="Cannon C."/>
            <person name="Castanera R."/>
            <person name="Culley D."/>
            <person name="Daum C."/>
            <person name="Ezra D."/>
            <person name="Gonzalez J."/>
            <person name="Henrissat B."/>
            <person name="Kuo A."/>
            <person name="Liang C."/>
            <person name="Lipzen A."/>
            <person name="Lutzoni F."/>
            <person name="Magnuson J."/>
            <person name="Mondo S."/>
            <person name="Nolan M."/>
            <person name="Ohm R."/>
            <person name="Pangilinan J."/>
            <person name="Park H.-J."/>
            <person name="Ramirez L."/>
            <person name="Alfaro M."/>
            <person name="Sun H."/>
            <person name="Tritt A."/>
            <person name="Yoshinaga Y."/>
            <person name="Zwiers L.-H."/>
            <person name="Turgeon B."/>
            <person name="Goodwin S."/>
            <person name="Spatafora J."/>
            <person name="Crous P."/>
            <person name="Grigoriev I."/>
        </authorList>
    </citation>
    <scope>NUCLEOTIDE SEQUENCE</scope>
    <source>
        <strain evidence="2">CBS 175.79</strain>
    </source>
</reference>
<dbReference type="GeneID" id="54286094"/>
<dbReference type="Gene3D" id="3.30.360.10">
    <property type="entry name" value="Dihydrodipicolinate Reductase, domain 2"/>
    <property type="match status" value="1"/>
</dbReference>
<dbReference type="RefSeq" id="XP_033380956.1">
    <property type="nucleotide sequence ID" value="XM_033528697.1"/>
</dbReference>
<feature type="domain" description="Saccharopine dehydrogenase-like C-terminal" evidence="1">
    <location>
        <begin position="4"/>
        <end position="55"/>
    </location>
</feature>
<keyword evidence="3" id="KW-1185">Reference proteome</keyword>
<dbReference type="InterPro" id="IPR032095">
    <property type="entry name" value="Sacchrp_dh-like_C"/>
</dbReference>
<sequence length="71" mass="8000">MDAAMPCYVMNRYDLVAYANRDSVPFPDFYNIPEARTVARGSLRYKRNPAFVVALGAQSRMAAVRQERAVA</sequence>
<dbReference type="SUPFAM" id="SSF55347">
    <property type="entry name" value="Glyceraldehyde-3-phosphate dehydrogenase-like, C-terminal domain"/>
    <property type="match status" value="1"/>
</dbReference>
<dbReference type="Pfam" id="PF16653">
    <property type="entry name" value="Sacchrp_dh_C"/>
    <property type="match status" value="1"/>
</dbReference>
<evidence type="ECO:0000313" key="2">
    <source>
        <dbReference type="EMBL" id="KAF2012617.1"/>
    </source>
</evidence>
<dbReference type="Proteomes" id="UP000799778">
    <property type="component" value="Unassembled WGS sequence"/>
</dbReference>
<name>A0A6A5XIG4_9PLEO</name>
<proteinExistence type="predicted"/>
<accession>A0A6A5XIG4</accession>
<organism evidence="2 3">
    <name type="scientific">Aaosphaeria arxii CBS 175.79</name>
    <dbReference type="NCBI Taxonomy" id="1450172"/>
    <lineage>
        <taxon>Eukaryota</taxon>
        <taxon>Fungi</taxon>
        <taxon>Dikarya</taxon>
        <taxon>Ascomycota</taxon>
        <taxon>Pezizomycotina</taxon>
        <taxon>Dothideomycetes</taxon>
        <taxon>Pleosporomycetidae</taxon>
        <taxon>Pleosporales</taxon>
        <taxon>Pleosporales incertae sedis</taxon>
        <taxon>Aaosphaeria</taxon>
    </lineage>
</organism>
<evidence type="ECO:0000259" key="1">
    <source>
        <dbReference type="Pfam" id="PF16653"/>
    </source>
</evidence>